<dbReference type="CDD" id="cd03445">
    <property type="entry name" value="Thioesterase_II_repeat2"/>
    <property type="match status" value="1"/>
</dbReference>
<dbReference type="Pfam" id="PF02551">
    <property type="entry name" value="Acyl_CoA_thio"/>
    <property type="match status" value="1"/>
</dbReference>
<evidence type="ECO:0000313" key="5">
    <source>
        <dbReference type="EMBL" id="KXO91284.1"/>
    </source>
</evidence>
<dbReference type="EMBL" id="LSRE01000044">
    <property type="protein sequence ID" value="KXO91284.1"/>
    <property type="molecule type" value="Genomic_DNA"/>
</dbReference>
<keyword evidence="6" id="KW-1185">Reference proteome</keyword>
<reference evidence="5 6" key="1">
    <citation type="submission" date="2016-02" db="EMBL/GenBank/DDBJ databases">
        <authorList>
            <person name="Teng J.L."/>
            <person name="Tang Y."/>
            <person name="Huang Y."/>
            <person name="Guo F."/>
            <person name="Wei W."/>
            <person name="Chen J.H."/>
            <person name="Wong S.Y."/>
            <person name="Lau S.K."/>
            <person name="Woo P.C."/>
        </authorList>
    </citation>
    <scope>NUCLEOTIDE SEQUENCE [LARGE SCALE GENOMIC DNA]</scope>
    <source>
        <strain evidence="5 6">JCM 13375</strain>
    </source>
</reference>
<dbReference type="PANTHER" id="PTHR11066">
    <property type="entry name" value="ACYL-COA THIOESTERASE"/>
    <property type="match status" value="1"/>
</dbReference>
<evidence type="ECO:0000256" key="2">
    <source>
        <dbReference type="ARBA" id="ARBA00022801"/>
    </source>
</evidence>
<organism evidence="5 6">
    <name type="scientific">Tsukamurella pseudospumae</name>
    <dbReference type="NCBI Taxonomy" id="239498"/>
    <lineage>
        <taxon>Bacteria</taxon>
        <taxon>Bacillati</taxon>
        <taxon>Actinomycetota</taxon>
        <taxon>Actinomycetes</taxon>
        <taxon>Mycobacteriales</taxon>
        <taxon>Tsukamurellaceae</taxon>
        <taxon>Tsukamurella</taxon>
    </lineage>
</organism>
<dbReference type="InterPro" id="IPR025652">
    <property type="entry name" value="TesB_C"/>
</dbReference>
<gene>
    <name evidence="5" type="ORF">AXK61_06940</name>
</gene>
<feature type="domain" description="Acyl-CoA thioesterase 2 C-terminal" evidence="3">
    <location>
        <begin position="158"/>
        <end position="286"/>
    </location>
</feature>
<evidence type="ECO:0000259" key="4">
    <source>
        <dbReference type="Pfam" id="PF13622"/>
    </source>
</evidence>
<evidence type="ECO:0000313" key="6">
    <source>
        <dbReference type="Proteomes" id="UP000070409"/>
    </source>
</evidence>
<dbReference type="InterPro" id="IPR042171">
    <property type="entry name" value="Acyl-CoA_hotdog"/>
</dbReference>
<keyword evidence="2" id="KW-0378">Hydrolase</keyword>
<feature type="domain" description="Acyl-CoA thioesterase-like N-terminal HotDog" evidence="4">
    <location>
        <begin position="33"/>
        <end position="109"/>
    </location>
</feature>
<protein>
    <submittedName>
        <fullName evidence="5">Acyl-CoA thioesterase II</fullName>
    </submittedName>
</protein>
<dbReference type="InterPro" id="IPR049449">
    <property type="entry name" value="TesB_ACOT8-like_N"/>
</dbReference>
<name>A0A137YZB6_9ACTN</name>
<dbReference type="InterPro" id="IPR029069">
    <property type="entry name" value="HotDog_dom_sf"/>
</dbReference>
<dbReference type="Pfam" id="PF13622">
    <property type="entry name" value="4HBT_3"/>
    <property type="match status" value="1"/>
</dbReference>
<dbReference type="PANTHER" id="PTHR11066:SF34">
    <property type="entry name" value="ACYL-COENZYME A THIOESTERASE 8"/>
    <property type="match status" value="1"/>
</dbReference>
<dbReference type="Gene3D" id="2.40.160.210">
    <property type="entry name" value="Acyl-CoA thioesterase, double hotdog domain"/>
    <property type="match status" value="1"/>
</dbReference>
<comment type="caution">
    <text evidence="5">The sequence shown here is derived from an EMBL/GenBank/DDBJ whole genome shotgun (WGS) entry which is preliminary data.</text>
</comment>
<accession>A0A137YZB6</accession>
<sequence>MTETLTDFDEFLGTLDLAEAGEDRFLGSHPAKVASRTFGGQILSQAIVASGNTVPGSRDSLFLHAAHTHFINGGEVTADLEFVVRRLRDTRNVANRLVSVEQGGTVLALMQLAYQTDGRNPLVHGDPAPQVPGPEGLPNIQDTLEGYEDVVTMFVEAPQPMDMRFTNDTAWIAKGKGLIQEDNNVWIRTAGPLPDDQVIHDAALAYASDTTILDSIITRHGLSWGYDRIMAVTLNQSLWYHRRVRFDEYNLYSSHSTVADGGRGMSNGQFFDAEGILVASTTQEGVLKYFPSKGAK</sequence>
<evidence type="ECO:0000259" key="3">
    <source>
        <dbReference type="Pfam" id="PF02551"/>
    </source>
</evidence>
<evidence type="ECO:0000256" key="1">
    <source>
        <dbReference type="ARBA" id="ARBA00006538"/>
    </source>
</evidence>
<dbReference type="Proteomes" id="UP000070409">
    <property type="component" value="Unassembled WGS sequence"/>
</dbReference>
<comment type="similarity">
    <text evidence="1">Belongs to the C/M/P thioester hydrolase family.</text>
</comment>
<dbReference type="RefSeq" id="WP_068746621.1">
    <property type="nucleotide sequence ID" value="NZ_LSRE01000044.1"/>
</dbReference>
<dbReference type="CDD" id="cd03444">
    <property type="entry name" value="Thioesterase_II_repeat1"/>
    <property type="match status" value="1"/>
</dbReference>
<dbReference type="InterPro" id="IPR003703">
    <property type="entry name" value="Acyl_CoA_thio"/>
</dbReference>
<dbReference type="SUPFAM" id="SSF54637">
    <property type="entry name" value="Thioesterase/thiol ester dehydrase-isomerase"/>
    <property type="match status" value="2"/>
</dbReference>
<proteinExistence type="inferred from homology"/>